<protein>
    <submittedName>
        <fullName evidence="3">Hpt domain-containing protein</fullName>
    </submittedName>
</protein>
<sequence>MLDWNRIHELRSEVGDDEFKLILELFLDEVETVLMRLKRRPVARLAADLHFLKGCAWNLGFRSFGMLCDEGEKLVAGRRSATFDLEAVIESYSLSKHQLIRTLAQEQAQPKALRA</sequence>
<name>A0A844H5Q4_9RHOB</name>
<dbReference type="InterPro" id="IPR036641">
    <property type="entry name" value="HPT_dom_sf"/>
</dbReference>
<organism evidence="3 4">
    <name type="scientific">Paracoccus limosus</name>
    <dbReference type="NCBI Taxonomy" id="913252"/>
    <lineage>
        <taxon>Bacteria</taxon>
        <taxon>Pseudomonadati</taxon>
        <taxon>Pseudomonadota</taxon>
        <taxon>Alphaproteobacteria</taxon>
        <taxon>Rhodobacterales</taxon>
        <taxon>Paracoccaceae</taxon>
        <taxon>Paracoccus</taxon>
    </lineage>
</organism>
<keyword evidence="1" id="KW-0902">Two-component regulatory system</keyword>
<dbReference type="SUPFAM" id="SSF47226">
    <property type="entry name" value="Histidine-containing phosphotransfer domain, HPT domain"/>
    <property type="match status" value="1"/>
</dbReference>
<accession>A0A844H5Q4</accession>
<dbReference type="EMBL" id="WMIF01000011">
    <property type="protein sequence ID" value="MTH34924.1"/>
    <property type="molecule type" value="Genomic_DNA"/>
</dbReference>
<dbReference type="AlphaFoldDB" id="A0A844H5Q4"/>
<dbReference type="Gene3D" id="1.20.120.160">
    <property type="entry name" value="HPT domain"/>
    <property type="match status" value="1"/>
</dbReference>
<gene>
    <name evidence="3" type="ORF">GL279_09965</name>
</gene>
<evidence type="ECO:0000313" key="4">
    <source>
        <dbReference type="Proteomes" id="UP000442533"/>
    </source>
</evidence>
<dbReference type="RefSeq" id="WP_155064474.1">
    <property type="nucleotide sequence ID" value="NZ_WMIF01000011.1"/>
</dbReference>
<dbReference type="Pfam" id="PF01627">
    <property type="entry name" value="Hpt"/>
    <property type="match status" value="1"/>
</dbReference>
<reference evidence="3 4" key="1">
    <citation type="submission" date="2019-11" db="EMBL/GenBank/DDBJ databases">
        <authorList>
            <person name="Dong K."/>
        </authorList>
    </citation>
    <scope>NUCLEOTIDE SEQUENCE [LARGE SCALE GENOMIC DNA]</scope>
    <source>
        <strain evidence="3 4">JCM 17370</strain>
    </source>
</reference>
<evidence type="ECO:0000256" key="1">
    <source>
        <dbReference type="ARBA" id="ARBA00023012"/>
    </source>
</evidence>
<dbReference type="Proteomes" id="UP000442533">
    <property type="component" value="Unassembled WGS sequence"/>
</dbReference>
<comment type="caution">
    <text evidence="3">The sequence shown here is derived from an EMBL/GenBank/DDBJ whole genome shotgun (WGS) entry which is preliminary data.</text>
</comment>
<proteinExistence type="predicted"/>
<evidence type="ECO:0000313" key="3">
    <source>
        <dbReference type="EMBL" id="MTH34924.1"/>
    </source>
</evidence>
<keyword evidence="4" id="KW-1185">Reference proteome</keyword>
<dbReference type="InterPro" id="IPR008207">
    <property type="entry name" value="Sig_transdc_His_kin_Hpt_dom"/>
</dbReference>
<feature type="domain" description="HPt" evidence="2">
    <location>
        <begin position="22"/>
        <end position="87"/>
    </location>
</feature>
<evidence type="ECO:0000259" key="2">
    <source>
        <dbReference type="Pfam" id="PF01627"/>
    </source>
</evidence>
<dbReference type="GO" id="GO:0000160">
    <property type="term" value="P:phosphorelay signal transduction system"/>
    <property type="evidence" value="ECO:0007669"/>
    <property type="project" value="UniProtKB-KW"/>
</dbReference>
<dbReference type="GO" id="GO:0004672">
    <property type="term" value="F:protein kinase activity"/>
    <property type="evidence" value="ECO:0007669"/>
    <property type="project" value="UniProtKB-ARBA"/>
</dbReference>
<dbReference type="OrthoDB" id="7867809at2"/>